<evidence type="ECO:0000256" key="8">
    <source>
        <dbReference type="ARBA" id="ARBA00023235"/>
    </source>
</evidence>
<dbReference type="EMBL" id="QHHQ01000007">
    <property type="protein sequence ID" value="RAH98337.1"/>
    <property type="molecule type" value="Genomic_DNA"/>
</dbReference>
<dbReference type="GO" id="GO:0033499">
    <property type="term" value="P:galactose catabolic process via UDP-galactose, Leloir pathway"/>
    <property type="evidence" value="ECO:0007669"/>
    <property type="project" value="TreeGrafter"/>
</dbReference>
<dbReference type="Proteomes" id="UP000249590">
    <property type="component" value="Unassembled WGS sequence"/>
</dbReference>
<dbReference type="InterPro" id="IPR005886">
    <property type="entry name" value="UDP_G4E"/>
</dbReference>
<evidence type="ECO:0000259" key="11">
    <source>
        <dbReference type="Pfam" id="PF01370"/>
    </source>
</evidence>
<comment type="subunit">
    <text evidence="10">Homodimer.</text>
</comment>
<evidence type="ECO:0000256" key="3">
    <source>
        <dbReference type="ARBA" id="ARBA00004947"/>
    </source>
</evidence>
<proteinExistence type="inferred from homology"/>
<name>A0A8B2NNP0_9HYPH</name>
<keyword evidence="8 10" id="KW-0413">Isomerase</keyword>
<dbReference type="GO" id="GO:0003978">
    <property type="term" value="F:UDP-glucose 4-epimerase activity"/>
    <property type="evidence" value="ECO:0007669"/>
    <property type="project" value="UniProtKB-UniRule"/>
</dbReference>
<dbReference type="InterPro" id="IPR036291">
    <property type="entry name" value="NAD(P)-bd_dom_sf"/>
</dbReference>
<evidence type="ECO:0000256" key="10">
    <source>
        <dbReference type="RuleBase" id="RU366046"/>
    </source>
</evidence>
<dbReference type="Pfam" id="PF01370">
    <property type="entry name" value="Epimerase"/>
    <property type="match status" value="1"/>
</dbReference>
<evidence type="ECO:0000256" key="7">
    <source>
        <dbReference type="ARBA" id="ARBA00023027"/>
    </source>
</evidence>
<keyword evidence="9 10" id="KW-0119">Carbohydrate metabolism</keyword>
<sequence length="328" mass="34831">MQVLVTGGAGYVGSHCAKALAAAGHVPVVYDNLATGNRWAVRYGPFEHGDITDLTRLTAVMDKHRIEAVMHFAALSDVGASTSDPLAYYAVNVVGTHRLLVAMRARGITRIVFSSTCAIYGMAGRSSALGEDTPALPISPYGQSKNTAERMIADSAVWGLGGVALRYFNAAGADEDGEIGEAHEPETHLIPLVLHAAAGLRPDIKIFGRDYPTRDGTCVRDYIHVADLAAAHVQALQRVEPGQFAAYNLGTGSGSSVLEVIDAVRRICGRPVVAIEAARRPGDPPELVADPARAHAALGFTASLTLDDMIESAWRFLVNHGNMDPRRA</sequence>
<feature type="domain" description="NAD-dependent epimerase/dehydratase" evidence="11">
    <location>
        <begin position="3"/>
        <end position="250"/>
    </location>
</feature>
<dbReference type="SUPFAM" id="SSF51735">
    <property type="entry name" value="NAD(P)-binding Rossmann-fold domains"/>
    <property type="match status" value="1"/>
</dbReference>
<dbReference type="OrthoDB" id="9801785at2"/>
<dbReference type="RefSeq" id="WP_111351176.1">
    <property type="nucleotide sequence ID" value="NZ_JAIWKD010000006.1"/>
</dbReference>
<organism evidence="12 13">
    <name type="scientific">Acuticoccus sediminis</name>
    <dbReference type="NCBI Taxonomy" id="2184697"/>
    <lineage>
        <taxon>Bacteria</taxon>
        <taxon>Pseudomonadati</taxon>
        <taxon>Pseudomonadota</taxon>
        <taxon>Alphaproteobacteria</taxon>
        <taxon>Hyphomicrobiales</taxon>
        <taxon>Amorphaceae</taxon>
        <taxon>Acuticoccus</taxon>
    </lineage>
</organism>
<evidence type="ECO:0000256" key="6">
    <source>
        <dbReference type="ARBA" id="ARBA00018569"/>
    </source>
</evidence>
<comment type="catalytic activity">
    <reaction evidence="1 10">
        <text>UDP-alpha-D-glucose = UDP-alpha-D-galactose</text>
        <dbReference type="Rhea" id="RHEA:22168"/>
        <dbReference type="ChEBI" id="CHEBI:58885"/>
        <dbReference type="ChEBI" id="CHEBI:66914"/>
        <dbReference type="EC" id="5.1.3.2"/>
    </reaction>
</comment>
<evidence type="ECO:0000256" key="9">
    <source>
        <dbReference type="ARBA" id="ARBA00023277"/>
    </source>
</evidence>
<dbReference type="PANTHER" id="PTHR43725">
    <property type="entry name" value="UDP-GLUCOSE 4-EPIMERASE"/>
    <property type="match status" value="1"/>
</dbReference>
<protein>
    <recommendedName>
        <fullName evidence="6 10">UDP-glucose 4-epimerase</fullName>
        <ecNumber evidence="5 10">5.1.3.2</ecNumber>
    </recommendedName>
</protein>
<dbReference type="NCBIfam" id="TIGR01179">
    <property type="entry name" value="galE"/>
    <property type="match status" value="1"/>
</dbReference>
<reference evidence="12 13" key="1">
    <citation type="submission" date="2018-05" db="EMBL/GenBank/DDBJ databases">
        <title>Acuticoccus sediminis sp. nov., isolated from deep-sea sediment of Indian Ocean.</title>
        <authorList>
            <person name="Liu X."/>
            <person name="Lai Q."/>
            <person name="Du Y."/>
            <person name="Sun F."/>
            <person name="Zhang X."/>
            <person name="Wang S."/>
            <person name="Shao Z."/>
        </authorList>
    </citation>
    <scope>NUCLEOTIDE SEQUENCE [LARGE SCALE GENOMIC DNA]</scope>
    <source>
        <strain evidence="12 13">PTG4-2</strain>
    </source>
</reference>
<gene>
    <name evidence="12" type="primary">galE</name>
    <name evidence="12" type="ORF">DLJ53_26900</name>
</gene>
<dbReference type="InterPro" id="IPR001509">
    <property type="entry name" value="Epimerase_deHydtase"/>
</dbReference>
<accession>A0A8B2NNP0</accession>
<comment type="cofactor">
    <cofactor evidence="2 10">
        <name>NAD(+)</name>
        <dbReference type="ChEBI" id="CHEBI:57540"/>
    </cofactor>
</comment>
<keyword evidence="7 10" id="KW-0520">NAD</keyword>
<evidence type="ECO:0000256" key="4">
    <source>
        <dbReference type="ARBA" id="ARBA00007637"/>
    </source>
</evidence>
<comment type="pathway">
    <text evidence="3 10">Carbohydrate metabolism; galactose metabolism.</text>
</comment>
<dbReference type="PANTHER" id="PTHR43725:SF53">
    <property type="entry name" value="UDP-ARABINOSE 4-EPIMERASE 1"/>
    <property type="match status" value="1"/>
</dbReference>
<keyword evidence="13" id="KW-1185">Reference proteome</keyword>
<dbReference type="AlphaFoldDB" id="A0A8B2NNP0"/>
<evidence type="ECO:0000313" key="12">
    <source>
        <dbReference type="EMBL" id="RAH98337.1"/>
    </source>
</evidence>
<dbReference type="EC" id="5.1.3.2" evidence="5 10"/>
<evidence type="ECO:0000256" key="5">
    <source>
        <dbReference type="ARBA" id="ARBA00013189"/>
    </source>
</evidence>
<dbReference type="Gene3D" id="3.90.25.10">
    <property type="entry name" value="UDP-galactose 4-epimerase, domain 1"/>
    <property type="match status" value="1"/>
</dbReference>
<comment type="similarity">
    <text evidence="4 10">Belongs to the NAD(P)-dependent epimerase/dehydratase family.</text>
</comment>
<evidence type="ECO:0000313" key="13">
    <source>
        <dbReference type="Proteomes" id="UP000249590"/>
    </source>
</evidence>
<comment type="caution">
    <text evidence="12">The sequence shown here is derived from an EMBL/GenBank/DDBJ whole genome shotgun (WGS) entry which is preliminary data.</text>
</comment>
<dbReference type="UniPathway" id="UPA00214"/>
<dbReference type="CDD" id="cd05247">
    <property type="entry name" value="UDP_G4E_1_SDR_e"/>
    <property type="match status" value="1"/>
</dbReference>
<dbReference type="Gene3D" id="3.40.50.720">
    <property type="entry name" value="NAD(P)-binding Rossmann-like Domain"/>
    <property type="match status" value="1"/>
</dbReference>
<evidence type="ECO:0000256" key="1">
    <source>
        <dbReference type="ARBA" id="ARBA00000083"/>
    </source>
</evidence>
<evidence type="ECO:0000256" key="2">
    <source>
        <dbReference type="ARBA" id="ARBA00001911"/>
    </source>
</evidence>